<organism evidence="7">
    <name type="scientific">Thelazia callipaeda</name>
    <name type="common">Oriental eyeworm</name>
    <name type="synonym">Parasitic nematode</name>
    <dbReference type="NCBI Taxonomy" id="103827"/>
    <lineage>
        <taxon>Eukaryota</taxon>
        <taxon>Metazoa</taxon>
        <taxon>Ecdysozoa</taxon>
        <taxon>Nematoda</taxon>
        <taxon>Chromadorea</taxon>
        <taxon>Rhabditida</taxon>
        <taxon>Spirurina</taxon>
        <taxon>Spiruromorpha</taxon>
        <taxon>Thelazioidea</taxon>
        <taxon>Thelaziidae</taxon>
        <taxon>Thelazia</taxon>
    </lineage>
</organism>
<dbReference type="OrthoDB" id="6252479at2759"/>
<evidence type="ECO:0000256" key="1">
    <source>
        <dbReference type="ARBA" id="ARBA00022692"/>
    </source>
</evidence>
<sequence>FEARDEAGDGDNDVEYRLINTELLRFNFEASEAFTVDATSGVVQTALKHYKRGETYRIFVQARDRTPTDPEVSQDSEVAVLEVYAGDRAPQFVEQHYTAYVPEDLEVDSSIMDVKAKRFKSVNKHHNKGEITYHLYLNTNSVERELSPYFSIDAKYGLVRLKKSLDYDDETQLKHHQLIGLSWLFFILFLNLNNGY</sequence>
<dbReference type="OMA" id="EQHYTAY"/>
<reference evidence="5 6" key="2">
    <citation type="submission" date="2018-11" db="EMBL/GenBank/DDBJ databases">
        <authorList>
            <consortium name="Pathogen Informatics"/>
        </authorList>
    </citation>
    <scope>NUCLEOTIDE SEQUENCE [LARGE SCALE GENOMIC DNA]</scope>
</reference>
<dbReference type="GO" id="GO:0005886">
    <property type="term" value="C:plasma membrane"/>
    <property type="evidence" value="ECO:0007669"/>
    <property type="project" value="UniProtKB-SubCell"/>
</dbReference>
<protein>
    <submittedName>
        <fullName evidence="7">Cadherin domain-containing protein</fullName>
    </submittedName>
</protein>
<evidence type="ECO:0000256" key="2">
    <source>
        <dbReference type="ARBA" id="ARBA00022989"/>
    </source>
</evidence>
<dbReference type="InterPro" id="IPR002126">
    <property type="entry name" value="Cadherin-like_dom"/>
</dbReference>
<dbReference type="GO" id="GO:0007156">
    <property type="term" value="P:homophilic cell adhesion via plasma membrane adhesion molecules"/>
    <property type="evidence" value="ECO:0007669"/>
    <property type="project" value="InterPro"/>
</dbReference>
<dbReference type="WBParaSite" id="TCLT_0000347601-mRNA-1">
    <property type="protein sequence ID" value="TCLT_0000347601-mRNA-1"/>
    <property type="gene ID" value="TCLT_0000347601"/>
</dbReference>
<evidence type="ECO:0000313" key="6">
    <source>
        <dbReference type="Proteomes" id="UP000276776"/>
    </source>
</evidence>
<feature type="domain" description="Cadherin" evidence="4">
    <location>
        <begin position="93"/>
        <end position="178"/>
    </location>
</feature>
<dbReference type="PANTHER" id="PTHR24026">
    <property type="entry name" value="FAT ATYPICAL CADHERIN-RELATED"/>
    <property type="match status" value="1"/>
</dbReference>
<dbReference type="PROSITE" id="PS50268">
    <property type="entry name" value="CADHERIN_2"/>
    <property type="match status" value="2"/>
</dbReference>
<keyword evidence="2" id="KW-1133">Transmembrane helix</keyword>
<reference evidence="7" key="1">
    <citation type="submission" date="2017-02" db="UniProtKB">
        <authorList>
            <consortium name="WormBaseParasite"/>
        </authorList>
    </citation>
    <scope>IDENTIFICATION</scope>
</reference>
<keyword evidence="2" id="KW-0472">Membrane</keyword>
<accession>A0A0N5CTB8</accession>
<name>A0A0N5CTB8_THECL</name>
<keyword evidence="3" id="KW-0106">Calcium</keyword>
<gene>
    <name evidence="5" type="ORF">TCLT_LOCUS3469</name>
</gene>
<dbReference type="GO" id="GO:0005509">
    <property type="term" value="F:calcium ion binding"/>
    <property type="evidence" value="ECO:0007669"/>
    <property type="project" value="UniProtKB-UniRule"/>
</dbReference>
<keyword evidence="1" id="KW-0812">Transmembrane</keyword>
<evidence type="ECO:0000313" key="7">
    <source>
        <dbReference type="WBParaSite" id="TCLT_0000347601-mRNA-1"/>
    </source>
</evidence>
<evidence type="ECO:0000313" key="5">
    <source>
        <dbReference type="EMBL" id="VDM99954.1"/>
    </source>
</evidence>
<dbReference type="Gene3D" id="2.60.40.60">
    <property type="entry name" value="Cadherins"/>
    <property type="match status" value="2"/>
</dbReference>
<dbReference type="InterPro" id="IPR015919">
    <property type="entry name" value="Cadherin-like_sf"/>
</dbReference>
<dbReference type="EMBL" id="UYYF01001540">
    <property type="protein sequence ID" value="VDM99954.1"/>
    <property type="molecule type" value="Genomic_DNA"/>
</dbReference>
<feature type="domain" description="Cadherin" evidence="4">
    <location>
        <begin position="5"/>
        <end position="92"/>
    </location>
</feature>
<evidence type="ECO:0000259" key="4">
    <source>
        <dbReference type="PROSITE" id="PS50268"/>
    </source>
</evidence>
<dbReference type="SUPFAM" id="SSF49313">
    <property type="entry name" value="Cadherin-like"/>
    <property type="match status" value="1"/>
</dbReference>
<dbReference type="Proteomes" id="UP000276776">
    <property type="component" value="Unassembled WGS sequence"/>
</dbReference>
<dbReference type="AlphaFoldDB" id="A0A0N5CTB8"/>
<dbReference type="STRING" id="103827.A0A0N5CTB8"/>
<dbReference type="PANTHER" id="PTHR24026:SF126">
    <property type="entry name" value="PROTOCADHERIN FAT 4"/>
    <property type="match status" value="1"/>
</dbReference>
<proteinExistence type="predicted"/>
<dbReference type="CDD" id="cd11304">
    <property type="entry name" value="Cadherin_repeat"/>
    <property type="match status" value="1"/>
</dbReference>
<evidence type="ECO:0000256" key="3">
    <source>
        <dbReference type="PROSITE-ProRule" id="PRU00043"/>
    </source>
</evidence>
<keyword evidence="6" id="KW-1185">Reference proteome</keyword>